<keyword evidence="2" id="KW-1185">Reference proteome</keyword>
<sequence length="169" mass="19365">MSEFELVWLFLEALNPRVRPELERKNVETLNKATRLAKVYNKGLVVYYARQRTEKLYPRNGNGHRYKNGYDRDYNVNHQAETQNKTSYVLGARNLAIELLSAKSESKTEYVDTFDSGSGCTSSVISSRFVKKTGITLNDLEIKIKSADNRVAIFDGKTESLRVDKEVNF</sequence>
<accession>A0A814A471</accession>
<evidence type="ECO:0000313" key="1">
    <source>
        <dbReference type="EMBL" id="CAF0907371.1"/>
    </source>
</evidence>
<reference evidence="1" key="1">
    <citation type="submission" date="2021-02" db="EMBL/GenBank/DDBJ databases">
        <authorList>
            <person name="Nowell W R."/>
        </authorList>
    </citation>
    <scope>NUCLEOTIDE SEQUENCE</scope>
    <source>
        <strain evidence="1">Ploen Becks lab</strain>
    </source>
</reference>
<name>A0A814A471_9BILA</name>
<dbReference type="Proteomes" id="UP000663879">
    <property type="component" value="Unassembled WGS sequence"/>
</dbReference>
<protein>
    <submittedName>
        <fullName evidence="1">Uncharacterized protein</fullName>
    </submittedName>
</protein>
<proteinExistence type="predicted"/>
<gene>
    <name evidence="1" type="ORF">OXX778_LOCUS11716</name>
</gene>
<evidence type="ECO:0000313" key="2">
    <source>
        <dbReference type="Proteomes" id="UP000663879"/>
    </source>
</evidence>
<comment type="caution">
    <text evidence="1">The sequence shown here is derived from an EMBL/GenBank/DDBJ whole genome shotgun (WGS) entry which is preliminary data.</text>
</comment>
<dbReference type="AlphaFoldDB" id="A0A814A471"/>
<organism evidence="1 2">
    <name type="scientific">Brachionus calyciflorus</name>
    <dbReference type="NCBI Taxonomy" id="104777"/>
    <lineage>
        <taxon>Eukaryota</taxon>
        <taxon>Metazoa</taxon>
        <taxon>Spiralia</taxon>
        <taxon>Gnathifera</taxon>
        <taxon>Rotifera</taxon>
        <taxon>Eurotatoria</taxon>
        <taxon>Monogononta</taxon>
        <taxon>Pseudotrocha</taxon>
        <taxon>Ploima</taxon>
        <taxon>Brachionidae</taxon>
        <taxon>Brachionus</taxon>
    </lineage>
</organism>
<dbReference type="EMBL" id="CAJNOC010002023">
    <property type="protein sequence ID" value="CAF0907371.1"/>
    <property type="molecule type" value="Genomic_DNA"/>
</dbReference>